<keyword evidence="1" id="KW-0812">Transmembrane</keyword>
<keyword evidence="3" id="KW-1185">Reference proteome</keyword>
<organism evidence="2 3">
    <name type="scientific">Brassica napus</name>
    <name type="common">Rape</name>
    <dbReference type="NCBI Taxonomy" id="3708"/>
    <lineage>
        <taxon>Eukaryota</taxon>
        <taxon>Viridiplantae</taxon>
        <taxon>Streptophyta</taxon>
        <taxon>Embryophyta</taxon>
        <taxon>Tracheophyta</taxon>
        <taxon>Spermatophyta</taxon>
        <taxon>Magnoliopsida</taxon>
        <taxon>eudicotyledons</taxon>
        <taxon>Gunneridae</taxon>
        <taxon>Pentapetalae</taxon>
        <taxon>rosids</taxon>
        <taxon>malvids</taxon>
        <taxon>Brassicales</taxon>
        <taxon>Brassicaceae</taxon>
        <taxon>Brassiceae</taxon>
        <taxon>Brassica</taxon>
    </lineage>
</organism>
<evidence type="ECO:0000313" key="3">
    <source>
        <dbReference type="Proteomes" id="UP000824890"/>
    </source>
</evidence>
<feature type="non-terminal residue" evidence="2">
    <location>
        <position position="1"/>
    </location>
</feature>
<gene>
    <name evidence="2" type="ORF">HID58_009432</name>
</gene>
<proteinExistence type="predicted"/>
<dbReference type="EMBL" id="JAGKQM010000003">
    <property type="protein sequence ID" value="KAH0932315.1"/>
    <property type="molecule type" value="Genomic_DNA"/>
</dbReference>
<evidence type="ECO:0000256" key="1">
    <source>
        <dbReference type="SAM" id="Phobius"/>
    </source>
</evidence>
<feature type="transmembrane region" description="Helical" evidence="1">
    <location>
        <begin position="118"/>
        <end position="137"/>
    </location>
</feature>
<protein>
    <submittedName>
        <fullName evidence="2">Uncharacterized protein</fullName>
    </submittedName>
</protein>
<keyword evidence="1" id="KW-0472">Membrane</keyword>
<name>A0ABQ8DSG7_BRANA</name>
<sequence>EDIFENGFHPLLEVTFCSKQRGIYERKKKRLSKANIIATKYHSKKKNQRTYHHEDFNRICFCCYVFHILDPLWCNSRYYSKYWFILLPSILRISNASAEQKHASMEATESALHFVKNINFFMVCVLLMHVVVISQQVRDEMS</sequence>
<accession>A0ABQ8DSG7</accession>
<keyword evidence="1" id="KW-1133">Transmembrane helix</keyword>
<evidence type="ECO:0000313" key="2">
    <source>
        <dbReference type="EMBL" id="KAH0932315.1"/>
    </source>
</evidence>
<comment type="caution">
    <text evidence="2">The sequence shown here is derived from an EMBL/GenBank/DDBJ whole genome shotgun (WGS) entry which is preliminary data.</text>
</comment>
<reference evidence="2 3" key="1">
    <citation type="submission" date="2021-05" db="EMBL/GenBank/DDBJ databases">
        <title>Genome Assembly of Synthetic Allotetraploid Brassica napus Reveals Homoeologous Exchanges between Subgenomes.</title>
        <authorList>
            <person name="Davis J.T."/>
        </authorList>
    </citation>
    <scope>NUCLEOTIDE SEQUENCE [LARGE SCALE GENOMIC DNA]</scope>
    <source>
        <strain evidence="3">cv. Da-Ae</strain>
        <tissue evidence="2">Seedling</tissue>
    </source>
</reference>
<dbReference type="Proteomes" id="UP000824890">
    <property type="component" value="Unassembled WGS sequence"/>
</dbReference>